<accession>A0ABR3F7M5</accession>
<dbReference type="EMBL" id="JBAHYK010000795">
    <property type="protein sequence ID" value="KAL0571268.1"/>
    <property type="molecule type" value="Genomic_DNA"/>
</dbReference>
<reference evidence="1 2" key="1">
    <citation type="submission" date="2024-02" db="EMBL/GenBank/DDBJ databases">
        <title>A draft genome for the cacao thread blight pathogen Marasmius crinis-equi.</title>
        <authorList>
            <person name="Cohen S.P."/>
            <person name="Baruah I.K."/>
            <person name="Amoako-Attah I."/>
            <person name="Bukari Y."/>
            <person name="Meinhardt L.W."/>
            <person name="Bailey B.A."/>
        </authorList>
    </citation>
    <scope>NUCLEOTIDE SEQUENCE [LARGE SCALE GENOMIC DNA]</scope>
    <source>
        <strain evidence="1 2">GH-76</strain>
    </source>
</reference>
<protein>
    <recommendedName>
        <fullName evidence="3">F-box domain-containing protein</fullName>
    </recommendedName>
</protein>
<evidence type="ECO:0000313" key="1">
    <source>
        <dbReference type="EMBL" id="KAL0571268.1"/>
    </source>
</evidence>
<proteinExistence type="predicted"/>
<sequence>MLDRLEVGRQALKANMAKRNSPLSALRRVPAETWETIFDLVCSADDSYSLAIDPHRAVVTALPIALSHVCSLWRDIIANLPWAWSSINIVFCHTLSQNHISILEIFLERSRGYPLTLRIERSVDHCDLPSQFEEAGWKILANHLSRTQDLSLGGGYLCNLLEIPLVENQDVLFPVLTTYASDPGRLNETHPWWKALYAAPLLRTVSSSILPDLSSLPYHQLTSLSLDLPESVMLGGLTHMLPACSALDVLVLKCVGPGLGVMDDFIPFESRSLRTLSIEDSSSVDVDSPILKGFLESSRLPSLEKFVLGCADLSVNEGWPPCLLEMLERCSASLRTFAIGLSRQWYPVTNRYRTLAGSLERTPNLTFLEFKAGWYGELRDHRCIYNGSSSRQPPQDLDFNNSLVTHLFQALGKPDRVLVPNLSAISISVSDIVFDELWDAVFDTAMLRTPTNLTLSPFQRPLTSISLSHMPAHTLT</sequence>
<evidence type="ECO:0008006" key="3">
    <source>
        <dbReference type="Google" id="ProtNLM"/>
    </source>
</evidence>
<keyword evidence="2" id="KW-1185">Reference proteome</keyword>
<dbReference type="Proteomes" id="UP001465976">
    <property type="component" value="Unassembled WGS sequence"/>
</dbReference>
<comment type="caution">
    <text evidence="1">The sequence shown here is derived from an EMBL/GenBank/DDBJ whole genome shotgun (WGS) entry which is preliminary data.</text>
</comment>
<organism evidence="1 2">
    <name type="scientific">Marasmius crinis-equi</name>
    <dbReference type="NCBI Taxonomy" id="585013"/>
    <lineage>
        <taxon>Eukaryota</taxon>
        <taxon>Fungi</taxon>
        <taxon>Dikarya</taxon>
        <taxon>Basidiomycota</taxon>
        <taxon>Agaricomycotina</taxon>
        <taxon>Agaricomycetes</taxon>
        <taxon>Agaricomycetidae</taxon>
        <taxon>Agaricales</taxon>
        <taxon>Marasmiineae</taxon>
        <taxon>Marasmiaceae</taxon>
        <taxon>Marasmius</taxon>
    </lineage>
</organism>
<dbReference type="InterPro" id="IPR032675">
    <property type="entry name" value="LRR_dom_sf"/>
</dbReference>
<dbReference type="Gene3D" id="3.80.10.10">
    <property type="entry name" value="Ribonuclease Inhibitor"/>
    <property type="match status" value="1"/>
</dbReference>
<evidence type="ECO:0000313" key="2">
    <source>
        <dbReference type="Proteomes" id="UP001465976"/>
    </source>
</evidence>
<gene>
    <name evidence="1" type="ORF">V5O48_010698</name>
</gene>
<name>A0ABR3F7M5_9AGAR</name>